<comment type="caution">
    <text evidence="5">The sequence shown here is derived from an EMBL/GenBank/DDBJ whole genome shotgun (WGS) entry which is preliminary data.</text>
</comment>
<accession>A0AAN8TND2</accession>
<dbReference type="InterPro" id="IPR027141">
    <property type="entry name" value="LSm4/Sm_D1/D3"/>
</dbReference>
<gene>
    <name evidence="5" type="ORF">RDI58_016942</name>
</gene>
<dbReference type="PANTHER" id="PTHR23338">
    <property type="entry name" value="SMALL NUCLEAR RIBONUCLEOPROTEIN SM"/>
    <property type="match status" value="1"/>
</dbReference>
<proteinExistence type="predicted"/>
<evidence type="ECO:0000256" key="2">
    <source>
        <dbReference type="ARBA" id="ARBA00023242"/>
    </source>
</evidence>
<evidence type="ECO:0000259" key="4">
    <source>
        <dbReference type="Pfam" id="PF01423"/>
    </source>
</evidence>
<dbReference type="GO" id="GO:0006396">
    <property type="term" value="P:RNA processing"/>
    <property type="evidence" value="ECO:0007669"/>
    <property type="project" value="InterPro"/>
</dbReference>
<protein>
    <recommendedName>
        <fullName evidence="4">Sm domain-containing protein</fullName>
    </recommendedName>
</protein>
<dbReference type="InterPro" id="IPR001163">
    <property type="entry name" value="Sm_dom_euk/arc"/>
</dbReference>
<dbReference type="Pfam" id="PF01423">
    <property type="entry name" value="LSM"/>
    <property type="match status" value="1"/>
</dbReference>
<sequence>MKQPTRLVQWAFLFSTTIRRAHVLWAHEIRYDAIHNEARQKRNRCSWNHYRFLMKLNNETVSIELKKGTVVHGTITGVDVGMNTHLKAVKITLNREESSDVGGMNTHLKAVKITLNREESSDVGGMNTHLKAVKITLNREESSDVGSPECEGVKPKKPTTGKPMGRGRGCGRGRGRVRGR</sequence>
<dbReference type="Gene3D" id="2.30.30.100">
    <property type="match status" value="1"/>
</dbReference>
<keyword evidence="6" id="KW-1185">Reference proteome</keyword>
<dbReference type="GO" id="GO:0005634">
    <property type="term" value="C:nucleus"/>
    <property type="evidence" value="ECO:0007669"/>
    <property type="project" value="UniProtKB-SubCell"/>
</dbReference>
<keyword evidence="2" id="KW-0539">Nucleus</keyword>
<evidence type="ECO:0000313" key="6">
    <source>
        <dbReference type="Proteomes" id="UP001371456"/>
    </source>
</evidence>
<comment type="subcellular location">
    <subcellularLocation>
        <location evidence="1">Nucleus</location>
    </subcellularLocation>
</comment>
<dbReference type="EMBL" id="JBANQN010000006">
    <property type="protein sequence ID" value="KAK6788417.1"/>
    <property type="molecule type" value="Genomic_DNA"/>
</dbReference>
<feature type="domain" description="Sm" evidence="4">
    <location>
        <begin position="51"/>
        <end position="102"/>
    </location>
</feature>
<dbReference type="InterPro" id="IPR010920">
    <property type="entry name" value="LSM_dom_sf"/>
</dbReference>
<name>A0AAN8TND2_SOLBU</name>
<dbReference type="AlphaFoldDB" id="A0AAN8TND2"/>
<evidence type="ECO:0000256" key="1">
    <source>
        <dbReference type="ARBA" id="ARBA00004123"/>
    </source>
</evidence>
<feature type="region of interest" description="Disordered" evidence="3">
    <location>
        <begin position="139"/>
        <end position="180"/>
    </location>
</feature>
<feature type="compositionally biased region" description="Basic residues" evidence="3">
    <location>
        <begin position="169"/>
        <end position="180"/>
    </location>
</feature>
<reference evidence="5 6" key="1">
    <citation type="submission" date="2024-02" db="EMBL/GenBank/DDBJ databases">
        <title>de novo genome assembly of Solanum bulbocastanum strain 11H21.</title>
        <authorList>
            <person name="Hosaka A.J."/>
        </authorList>
    </citation>
    <scope>NUCLEOTIDE SEQUENCE [LARGE SCALE GENOMIC DNA]</scope>
    <source>
        <tissue evidence="5">Young leaves</tissue>
    </source>
</reference>
<evidence type="ECO:0000313" key="5">
    <source>
        <dbReference type="EMBL" id="KAK6788417.1"/>
    </source>
</evidence>
<organism evidence="5 6">
    <name type="scientific">Solanum bulbocastanum</name>
    <name type="common">Wild potato</name>
    <dbReference type="NCBI Taxonomy" id="147425"/>
    <lineage>
        <taxon>Eukaryota</taxon>
        <taxon>Viridiplantae</taxon>
        <taxon>Streptophyta</taxon>
        <taxon>Embryophyta</taxon>
        <taxon>Tracheophyta</taxon>
        <taxon>Spermatophyta</taxon>
        <taxon>Magnoliopsida</taxon>
        <taxon>eudicotyledons</taxon>
        <taxon>Gunneridae</taxon>
        <taxon>Pentapetalae</taxon>
        <taxon>asterids</taxon>
        <taxon>lamiids</taxon>
        <taxon>Solanales</taxon>
        <taxon>Solanaceae</taxon>
        <taxon>Solanoideae</taxon>
        <taxon>Solaneae</taxon>
        <taxon>Solanum</taxon>
    </lineage>
</organism>
<evidence type="ECO:0000256" key="3">
    <source>
        <dbReference type="SAM" id="MobiDB-lite"/>
    </source>
</evidence>
<dbReference type="SUPFAM" id="SSF50182">
    <property type="entry name" value="Sm-like ribonucleoproteins"/>
    <property type="match status" value="1"/>
</dbReference>
<dbReference type="Proteomes" id="UP001371456">
    <property type="component" value="Unassembled WGS sequence"/>
</dbReference>